<sequence>MAQVSAPQPRNNRAVISYAGRVYSRFSLERGVWCVPIDEIDERRLDDVNSILREVLDNRIVLPPDDEFDLLAVDEPEVLDCGVGKGAWVDEFLREYEECSPNVVGVDVYFGRGIEDDDEEEEEERDGIQEWTQHTWNLNGRFRHSGISPETFDLINSRLLAEGIDAARWPSYVVDLKNLLKPGGWLQMVELELKIQSNNGGLEYSMAEPLFLWQSWYETGMRCQGKEPRIGRRLGDLMRQAGFERVHAPPGKQLPIGTWNRHTSASLGADIRANLAKTIDALTRYPLTRLSYPSLNLPLPFDRWEPMVRRAQQELQRDDLQLYYLVYHAYGRRPRQRRR</sequence>
<organism evidence="1 2">
    <name type="scientific">Teratosphaeria nubilosa</name>
    <dbReference type="NCBI Taxonomy" id="161662"/>
    <lineage>
        <taxon>Eukaryota</taxon>
        <taxon>Fungi</taxon>
        <taxon>Dikarya</taxon>
        <taxon>Ascomycota</taxon>
        <taxon>Pezizomycotina</taxon>
        <taxon>Dothideomycetes</taxon>
        <taxon>Dothideomycetidae</taxon>
        <taxon>Mycosphaerellales</taxon>
        <taxon>Teratosphaeriaceae</taxon>
        <taxon>Teratosphaeria</taxon>
    </lineage>
</organism>
<dbReference type="SUPFAM" id="SSF53335">
    <property type="entry name" value="S-adenosyl-L-methionine-dependent methyltransferases"/>
    <property type="match status" value="1"/>
</dbReference>
<dbReference type="AlphaFoldDB" id="A0A6G1LP54"/>
<keyword evidence="2" id="KW-1185">Reference proteome</keyword>
<protein>
    <recommendedName>
        <fullName evidence="3">S-adenosyl-L-methionine-dependent methyltransferase</fullName>
    </recommendedName>
</protein>
<gene>
    <name evidence="1" type="ORF">EJ03DRAFT_5680</name>
</gene>
<dbReference type="Pfam" id="PF13489">
    <property type="entry name" value="Methyltransf_23"/>
    <property type="match status" value="1"/>
</dbReference>
<name>A0A6G1LP54_9PEZI</name>
<proteinExistence type="predicted"/>
<dbReference type="Proteomes" id="UP000799436">
    <property type="component" value="Unassembled WGS sequence"/>
</dbReference>
<accession>A0A6G1LP54</accession>
<dbReference type="EMBL" id="ML995808">
    <property type="protein sequence ID" value="KAF2774379.1"/>
    <property type="molecule type" value="Genomic_DNA"/>
</dbReference>
<dbReference type="InterPro" id="IPR029063">
    <property type="entry name" value="SAM-dependent_MTases_sf"/>
</dbReference>
<dbReference type="OrthoDB" id="506498at2759"/>
<reference evidence="1" key="1">
    <citation type="journal article" date="2020" name="Stud. Mycol.">
        <title>101 Dothideomycetes genomes: a test case for predicting lifestyles and emergence of pathogens.</title>
        <authorList>
            <person name="Haridas S."/>
            <person name="Albert R."/>
            <person name="Binder M."/>
            <person name="Bloem J."/>
            <person name="Labutti K."/>
            <person name="Salamov A."/>
            <person name="Andreopoulos B."/>
            <person name="Baker S."/>
            <person name="Barry K."/>
            <person name="Bills G."/>
            <person name="Bluhm B."/>
            <person name="Cannon C."/>
            <person name="Castanera R."/>
            <person name="Culley D."/>
            <person name="Daum C."/>
            <person name="Ezra D."/>
            <person name="Gonzalez J."/>
            <person name="Henrissat B."/>
            <person name="Kuo A."/>
            <person name="Liang C."/>
            <person name="Lipzen A."/>
            <person name="Lutzoni F."/>
            <person name="Magnuson J."/>
            <person name="Mondo S."/>
            <person name="Nolan M."/>
            <person name="Ohm R."/>
            <person name="Pangilinan J."/>
            <person name="Park H.-J."/>
            <person name="Ramirez L."/>
            <person name="Alfaro M."/>
            <person name="Sun H."/>
            <person name="Tritt A."/>
            <person name="Yoshinaga Y."/>
            <person name="Zwiers L.-H."/>
            <person name="Turgeon B."/>
            <person name="Goodwin S."/>
            <person name="Spatafora J."/>
            <person name="Crous P."/>
            <person name="Grigoriev I."/>
        </authorList>
    </citation>
    <scope>NUCLEOTIDE SEQUENCE</scope>
    <source>
        <strain evidence="1">CBS 116005</strain>
    </source>
</reference>
<dbReference type="Gene3D" id="3.40.50.150">
    <property type="entry name" value="Vaccinia Virus protein VP39"/>
    <property type="match status" value="1"/>
</dbReference>
<evidence type="ECO:0008006" key="3">
    <source>
        <dbReference type="Google" id="ProtNLM"/>
    </source>
</evidence>
<evidence type="ECO:0000313" key="2">
    <source>
        <dbReference type="Proteomes" id="UP000799436"/>
    </source>
</evidence>
<evidence type="ECO:0000313" key="1">
    <source>
        <dbReference type="EMBL" id="KAF2774379.1"/>
    </source>
</evidence>